<dbReference type="Pfam" id="PF14534">
    <property type="entry name" value="DUF4440"/>
    <property type="match status" value="1"/>
</dbReference>
<proteinExistence type="predicted"/>
<organism evidence="2 3">
    <name type="scientific">Polymorphum gilvum (strain LMG 25793 / CGMCC 1.9160 / SL003B-26A1)</name>
    <dbReference type="NCBI Taxonomy" id="991905"/>
    <lineage>
        <taxon>Bacteria</taxon>
        <taxon>Pseudomonadati</taxon>
        <taxon>Pseudomonadota</taxon>
        <taxon>Alphaproteobacteria</taxon>
        <taxon>Rhodobacterales</taxon>
        <taxon>Paracoccaceae</taxon>
        <taxon>Polymorphum</taxon>
    </lineage>
</organism>
<dbReference type="InterPro" id="IPR027843">
    <property type="entry name" value="DUF4440"/>
</dbReference>
<keyword evidence="3" id="KW-1185">Reference proteome</keyword>
<name>F2IVD5_POLGS</name>
<dbReference type="Gene3D" id="3.10.450.50">
    <property type="match status" value="1"/>
</dbReference>
<protein>
    <recommendedName>
        <fullName evidence="1">DUF4440 domain-containing protein</fullName>
    </recommendedName>
</protein>
<evidence type="ECO:0000259" key="1">
    <source>
        <dbReference type="Pfam" id="PF14534"/>
    </source>
</evidence>
<reference evidence="2 3" key="1">
    <citation type="journal article" date="2011" name="J. Bacteriol.">
        <title>Complete genome sequence of Polymorphum gilvum SL003B-26A1T, a crude oil-degrading bacterium from oil-polluted saline soil.</title>
        <authorList>
            <person name="Li S.G."/>
            <person name="Tang Y.Q."/>
            <person name="Nie Y."/>
            <person name="Cai M."/>
            <person name="Wu X.L."/>
        </authorList>
    </citation>
    <scope>NUCLEOTIDE SEQUENCE [LARGE SCALE GENOMIC DNA]</scope>
    <source>
        <strain evidence="3">LMG 25793 / CGMCC 1.9160 / SL003B-26A1</strain>
    </source>
</reference>
<dbReference type="eggNOG" id="ENOG5033ZRX">
    <property type="taxonomic scope" value="Bacteria"/>
</dbReference>
<dbReference type="HOGENOM" id="CLU_1905405_0_0_5"/>
<dbReference type="InterPro" id="IPR032710">
    <property type="entry name" value="NTF2-like_dom_sf"/>
</dbReference>
<sequence length="133" mass="14611">MDLTALTPVQRSLWSRVEELWQLGIAQDPEPVRRALHPDYCGWVTGTDAPHDRAAAVASVGPGSPRILGHRLEPLAVSVFEDMVGVVHYRYEADVETTAGAGRSVTGRWSEVYLRRNGEWTMISVSGGPDGER</sequence>
<dbReference type="RefSeq" id="WP_013654951.1">
    <property type="nucleotide sequence ID" value="NC_015259.1"/>
</dbReference>
<dbReference type="SUPFAM" id="SSF54427">
    <property type="entry name" value="NTF2-like"/>
    <property type="match status" value="1"/>
</dbReference>
<dbReference type="KEGG" id="pgv:SL003B_4236"/>
<accession>F2IVD5</accession>
<gene>
    <name evidence="2" type="ordered locus">SL003B_4236</name>
</gene>
<evidence type="ECO:0000313" key="3">
    <source>
        <dbReference type="Proteomes" id="UP000008130"/>
    </source>
</evidence>
<dbReference type="AlphaFoldDB" id="F2IVD5"/>
<dbReference type="Proteomes" id="UP000008130">
    <property type="component" value="Chromosome"/>
</dbReference>
<dbReference type="OrthoDB" id="7059732at2"/>
<evidence type="ECO:0000313" key="2">
    <source>
        <dbReference type="EMBL" id="ADZ72653.1"/>
    </source>
</evidence>
<dbReference type="EMBL" id="CP002568">
    <property type="protein sequence ID" value="ADZ72653.1"/>
    <property type="molecule type" value="Genomic_DNA"/>
</dbReference>
<feature type="domain" description="DUF4440" evidence="1">
    <location>
        <begin position="15"/>
        <end position="122"/>
    </location>
</feature>